<keyword evidence="2" id="KW-1185">Reference proteome</keyword>
<accession>A0ABN2XRC2</accession>
<dbReference type="InterPro" id="IPR046003">
    <property type="entry name" value="DUF5959"/>
</dbReference>
<proteinExistence type="predicted"/>
<dbReference type="Pfam" id="PF19384">
    <property type="entry name" value="DUF5959"/>
    <property type="match status" value="1"/>
</dbReference>
<evidence type="ECO:0000313" key="2">
    <source>
        <dbReference type="Proteomes" id="UP001500443"/>
    </source>
</evidence>
<reference evidence="1 2" key="1">
    <citation type="journal article" date="2019" name="Int. J. Syst. Evol. Microbiol.">
        <title>The Global Catalogue of Microorganisms (GCM) 10K type strain sequencing project: providing services to taxonomists for standard genome sequencing and annotation.</title>
        <authorList>
            <consortium name="The Broad Institute Genomics Platform"/>
            <consortium name="The Broad Institute Genome Sequencing Center for Infectious Disease"/>
            <person name="Wu L."/>
            <person name="Ma J."/>
        </authorList>
    </citation>
    <scope>NUCLEOTIDE SEQUENCE [LARGE SCALE GENOMIC DNA]</scope>
    <source>
        <strain evidence="1 2">JCM 15481</strain>
    </source>
</reference>
<dbReference type="EMBL" id="BAAAPF010000024">
    <property type="protein sequence ID" value="GAA2114752.1"/>
    <property type="molecule type" value="Genomic_DNA"/>
</dbReference>
<name>A0ABN2XRC2_9ACTN</name>
<dbReference type="Proteomes" id="UP001500443">
    <property type="component" value="Unassembled WGS sequence"/>
</dbReference>
<gene>
    <name evidence="1" type="ORF">GCM10009802_14380</name>
</gene>
<dbReference type="RefSeq" id="WP_344288959.1">
    <property type="nucleotide sequence ID" value="NZ_BAAAPF010000024.1"/>
</dbReference>
<comment type="caution">
    <text evidence="1">The sequence shown here is derived from an EMBL/GenBank/DDBJ whole genome shotgun (WGS) entry which is preliminary data.</text>
</comment>
<protein>
    <submittedName>
        <fullName evidence="1">Uncharacterized protein</fullName>
    </submittedName>
</protein>
<evidence type="ECO:0000313" key="1">
    <source>
        <dbReference type="EMBL" id="GAA2114752.1"/>
    </source>
</evidence>
<sequence length="143" mass="15783">MAGGPIDLIQLAGEGSSVILRITGMKHLEESGPVGVLEGEILVDTAFVQGRTPITVSPEDLREWQEALDALDAGHDIAWREHLSGPEVFIERADEDAYAQVTVRDRAESPTSVTVTVPLADAWFDDAYRRLDLTWRTWPIAED</sequence>
<organism evidence="1 2">
    <name type="scientific">Streptomyces synnematoformans</name>
    <dbReference type="NCBI Taxonomy" id="415721"/>
    <lineage>
        <taxon>Bacteria</taxon>
        <taxon>Bacillati</taxon>
        <taxon>Actinomycetota</taxon>
        <taxon>Actinomycetes</taxon>
        <taxon>Kitasatosporales</taxon>
        <taxon>Streptomycetaceae</taxon>
        <taxon>Streptomyces</taxon>
    </lineage>
</organism>